<proteinExistence type="predicted"/>
<dbReference type="Proteomes" id="UP001279410">
    <property type="component" value="Unassembled WGS sequence"/>
</dbReference>
<evidence type="ECO:0000256" key="1">
    <source>
        <dbReference type="SAM" id="Phobius"/>
    </source>
</evidence>
<feature type="non-terminal residue" evidence="2">
    <location>
        <position position="126"/>
    </location>
</feature>
<protein>
    <submittedName>
        <fullName evidence="2">BAH and coiled-coil domain-containing protein 1-like isoform X1</fullName>
    </submittedName>
</protein>
<reference evidence="2" key="1">
    <citation type="submission" date="2022-08" db="EMBL/GenBank/DDBJ databases">
        <title>Genome sequencing of akame (Lates japonicus).</title>
        <authorList>
            <person name="Hashiguchi Y."/>
            <person name="Takahashi H."/>
        </authorList>
    </citation>
    <scope>NUCLEOTIDE SEQUENCE</scope>
    <source>
        <strain evidence="2">Kochi</strain>
    </source>
</reference>
<keyword evidence="1" id="KW-0812">Transmembrane</keyword>
<evidence type="ECO:0000313" key="2">
    <source>
        <dbReference type="EMBL" id="GLD49320.1"/>
    </source>
</evidence>
<comment type="caution">
    <text evidence="2">The sequence shown here is derived from an EMBL/GenBank/DDBJ whole genome shotgun (WGS) entry which is preliminary data.</text>
</comment>
<keyword evidence="3" id="KW-1185">Reference proteome</keyword>
<dbReference type="AlphaFoldDB" id="A0AAD3QZH0"/>
<organism evidence="2 3">
    <name type="scientific">Lates japonicus</name>
    <name type="common">Japanese lates</name>
    <dbReference type="NCBI Taxonomy" id="270547"/>
    <lineage>
        <taxon>Eukaryota</taxon>
        <taxon>Metazoa</taxon>
        <taxon>Chordata</taxon>
        <taxon>Craniata</taxon>
        <taxon>Vertebrata</taxon>
        <taxon>Euteleostomi</taxon>
        <taxon>Actinopterygii</taxon>
        <taxon>Neopterygii</taxon>
        <taxon>Teleostei</taxon>
        <taxon>Neoteleostei</taxon>
        <taxon>Acanthomorphata</taxon>
        <taxon>Carangaria</taxon>
        <taxon>Carangaria incertae sedis</taxon>
        <taxon>Centropomidae</taxon>
        <taxon>Lates</taxon>
    </lineage>
</organism>
<accession>A0AAD3QZH0</accession>
<dbReference type="EMBL" id="BRZM01000007">
    <property type="protein sequence ID" value="GLD49320.1"/>
    <property type="molecule type" value="Genomic_DNA"/>
</dbReference>
<name>A0AAD3QZH0_LATJO</name>
<feature type="transmembrane region" description="Helical" evidence="1">
    <location>
        <begin position="12"/>
        <end position="29"/>
    </location>
</feature>
<keyword evidence="1" id="KW-1133">Transmembrane helix</keyword>
<evidence type="ECO:0000313" key="3">
    <source>
        <dbReference type="Proteomes" id="UP001279410"/>
    </source>
</evidence>
<gene>
    <name evidence="2" type="ORF">AKAME5_000313100</name>
</gene>
<keyword evidence="1" id="KW-0472">Membrane</keyword>
<sequence length="126" mass="13791">MGTFWPVVWVPPFPPVSILLAALLALHLFSGRTPTQPRKLVPPFMKQLQGILDSQGVHSAPFPQTMPTVEFSMGSTVSMTPKKRTSIFEVSRPSLLSSQPITVCHRCPGQVQATLRGPAVEREMLG</sequence>